<keyword evidence="2" id="KW-0472">Membrane</keyword>
<dbReference type="AlphaFoldDB" id="A0A284QQ62"/>
<feature type="region of interest" description="Disordered" evidence="1">
    <location>
        <begin position="329"/>
        <end position="358"/>
    </location>
</feature>
<proteinExistence type="predicted"/>
<evidence type="ECO:0000256" key="2">
    <source>
        <dbReference type="SAM" id="Phobius"/>
    </source>
</evidence>
<feature type="transmembrane region" description="Helical" evidence="2">
    <location>
        <begin position="83"/>
        <end position="104"/>
    </location>
</feature>
<evidence type="ECO:0000313" key="5">
    <source>
        <dbReference type="Proteomes" id="UP000219338"/>
    </source>
</evidence>
<keyword evidence="5" id="KW-1185">Reference proteome</keyword>
<dbReference type="OrthoDB" id="3203775at2759"/>
<evidence type="ECO:0000259" key="3">
    <source>
        <dbReference type="Pfam" id="PF20152"/>
    </source>
</evidence>
<feature type="domain" description="DUF6534" evidence="3">
    <location>
        <begin position="162"/>
        <end position="248"/>
    </location>
</feature>
<gene>
    <name evidence="4" type="ORF">ARMOST_01874</name>
</gene>
<keyword evidence="2" id="KW-0812">Transmembrane</keyword>
<reference evidence="5" key="1">
    <citation type="journal article" date="2017" name="Nat. Ecol. Evol.">
        <title>Genome expansion and lineage-specific genetic innovations in the forest pathogenic fungi Armillaria.</title>
        <authorList>
            <person name="Sipos G."/>
            <person name="Prasanna A.N."/>
            <person name="Walter M.C."/>
            <person name="O'Connor E."/>
            <person name="Balint B."/>
            <person name="Krizsan K."/>
            <person name="Kiss B."/>
            <person name="Hess J."/>
            <person name="Varga T."/>
            <person name="Slot J."/>
            <person name="Riley R."/>
            <person name="Boka B."/>
            <person name="Rigling D."/>
            <person name="Barry K."/>
            <person name="Lee J."/>
            <person name="Mihaltcheva S."/>
            <person name="LaButti K."/>
            <person name="Lipzen A."/>
            <person name="Waldron R."/>
            <person name="Moloney N.M."/>
            <person name="Sperisen C."/>
            <person name="Kredics L."/>
            <person name="Vagvoelgyi C."/>
            <person name="Patrignani A."/>
            <person name="Fitzpatrick D."/>
            <person name="Nagy I."/>
            <person name="Doyle S."/>
            <person name="Anderson J.B."/>
            <person name="Grigoriev I.V."/>
            <person name="Gueldener U."/>
            <person name="Muensterkoetter M."/>
            <person name="Nagy L.G."/>
        </authorList>
    </citation>
    <scope>NUCLEOTIDE SEQUENCE [LARGE SCALE GENOMIC DNA]</scope>
    <source>
        <strain evidence="5">C18/9</strain>
    </source>
</reference>
<dbReference type="STRING" id="47428.A0A284QQ62"/>
<sequence length="358" mass="39785">MGAYDDPLGSILIGTWVSSLLFMLIIQETIRYYRSFKRDSLVLKTFVGVAITVDAVSLIADYADVYLYTISHWGDEEFLKNQYWPVTLYLATTAVTAFLVQCFLVNRYWILTRNIVVASILVLLVIVAFGGSMSTAIMLTIYNAYADRHHAKVPVTLWLTSTAVTDIAIATVLIWQLYNMKTSFKATEGLIQRLMRSAMQTGSTTSIVAVLVLITYLVNNESNIETGFAFILGRLYILTLLYNLNVRKVSKKSNAASSDREYRVERANNPTFTFDGIHVQHTAVVHMDSIDGGLPSRASPSIYKAQVKFLALAAATTYTLTKLPISQDLTRTDDDNKDKSEGGSDRGSYAAQSAIDKV</sequence>
<dbReference type="EMBL" id="FUEG01000001">
    <property type="protein sequence ID" value="SJK98606.1"/>
    <property type="molecule type" value="Genomic_DNA"/>
</dbReference>
<feature type="transmembrane region" description="Helical" evidence="2">
    <location>
        <begin position="42"/>
        <end position="63"/>
    </location>
</feature>
<dbReference type="Pfam" id="PF20152">
    <property type="entry name" value="DUF6534"/>
    <property type="match status" value="1"/>
</dbReference>
<keyword evidence="2" id="KW-1133">Transmembrane helix</keyword>
<name>A0A284QQ62_ARMOS</name>
<organism evidence="4 5">
    <name type="scientific">Armillaria ostoyae</name>
    <name type="common">Armillaria root rot fungus</name>
    <dbReference type="NCBI Taxonomy" id="47428"/>
    <lineage>
        <taxon>Eukaryota</taxon>
        <taxon>Fungi</taxon>
        <taxon>Dikarya</taxon>
        <taxon>Basidiomycota</taxon>
        <taxon>Agaricomycotina</taxon>
        <taxon>Agaricomycetes</taxon>
        <taxon>Agaricomycetidae</taxon>
        <taxon>Agaricales</taxon>
        <taxon>Marasmiineae</taxon>
        <taxon>Physalacriaceae</taxon>
        <taxon>Armillaria</taxon>
    </lineage>
</organism>
<evidence type="ECO:0000256" key="1">
    <source>
        <dbReference type="SAM" id="MobiDB-lite"/>
    </source>
</evidence>
<feature type="transmembrane region" description="Helical" evidence="2">
    <location>
        <begin position="198"/>
        <end position="218"/>
    </location>
</feature>
<feature type="compositionally biased region" description="Basic and acidic residues" evidence="1">
    <location>
        <begin position="330"/>
        <end position="344"/>
    </location>
</feature>
<feature type="transmembrane region" description="Helical" evidence="2">
    <location>
        <begin position="12"/>
        <end position="30"/>
    </location>
</feature>
<dbReference type="PANTHER" id="PTHR40465">
    <property type="entry name" value="CHROMOSOME 1, WHOLE GENOME SHOTGUN SEQUENCE"/>
    <property type="match status" value="1"/>
</dbReference>
<dbReference type="OMA" id="ASSDREY"/>
<protein>
    <recommendedName>
        <fullName evidence="3">DUF6534 domain-containing protein</fullName>
    </recommendedName>
</protein>
<evidence type="ECO:0000313" key="4">
    <source>
        <dbReference type="EMBL" id="SJK98606.1"/>
    </source>
</evidence>
<feature type="transmembrane region" description="Helical" evidence="2">
    <location>
        <begin position="116"/>
        <end position="145"/>
    </location>
</feature>
<dbReference type="Proteomes" id="UP000219338">
    <property type="component" value="Unassembled WGS sequence"/>
</dbReference>
<dbReference type="InterPro" id="IPR045339">
    <property type="entry name" value="DUF6534"/>
</dbReference>
<dbReference type="PANTHER" id="PTHR40465:SF1">
    <property type="entry name" value="DUF6534 DOMAIN-CONTAINING PROTEIN"/>
    <property type="match status" value="1"/>
</dbReference>
<feature type="transmembrane region" description="Helical" evidence="2">
    <location>
        <begin position="224"/>
        <end position="244"/>
    </location>
</feature>
<accession>A0A284QQ62</accession>
<feature type="transmembrane region" description="Helical" evidence="2">
    <location>
        <begin position="157"/>
        <end position="178"/>
    </location>
</feature>